<evidence type="ECO:0000256" key="9">
    <source>
        <dbReference type="ARBA" id="ARBA00057592"/>
    </source>
</evidence>
<dbReference type="PANTHER" id="PTHR45940:SF2">
    <property type="entry name" value="WUSCHEL-RELATED HOMEOBOX 1"/>
    <property type="match status" value="1"/>
</dbReference>
<dbReference type="AlphaFoldDB" id="A0A811QRZ4"/>
<protein>
    <recommendedName>
        <fullName evidence="13">Homeobox domain-containing protein</fullName>
    </recommendedName>
</protein>
<keyword evidence="15" id="KW-1185">Reference proteome</keyword>
<dbReference type="GO" id="GO:0003677">
    <property type="term" value="F:DNA binding"/>
    <property type="evidence" value="ECO:0007669"/>
    <property type="project" value="UniProtKB-UniRule"/>
</dbReference>
<dbReference type="FunFam" id="1.10.10.60:FF:000118">
    <property type="entry name" value="WUSCHEL-related homeobox 11"/>
    <property type="match status" value="1"/>
</dbReference>
<evidence type="ECO:0000256" key="4">
    <source>
        <dbReference type="ARBA" id="ARBA00023125"/>
    </source>
</evidence>
<comment type="function">
    <text evidence="9">Probable transcription factor required to initiate organ founder cells in a lateral domain of shoot meristems. Involved in leaf formation.</text>
</comment>
<evidence type="ECO:0000256" key="5">
    <source>
        <dbReference type="ARBA" id="ARBA00023155"/>
    </source>
</evidence>
<comment type="similarity">
    <text evidence="8">Belongs to the WUS homeobox family.</text>
</comment>
<reference evidence="14" key="1">
    <citation type="submission" date="2020-10" db="EMBL/GenBank/DDBJ databases">
        <authorList>
            <person name="Han B."/>
            <person name="Lu T."/>
            <person name="Zhao Q."/>
            <person name="Huang X."/>
            <person name="Zhao Y."/>
        </authorList>
    </citation>
    <scope>NUCLEOTIDE SEQUENCE</scope>
</reference>
<keyword evidence="5 10" id="KW-0371">Homeobox</keyword>
<feature type="domain" description="Homeobox" evidence="13">
    <location>
        <begin position="33"/>
        <end position="99"/>
    </location>
</feature>
<evidence type="ECO:0000259" key="13">
    <source>
        <dbReference type="PROSITE" id="PS50071"/>
    </source>
</evidence>
<comment type="caution">
    <text evidence="14">The sequence shown here is derived from an EMBL/GenBank/DDBJ whole genome shotgun (WGS) entry which is preliminary data.</text>
</comment>
<dbReference type="EMBL" id="CAJGYO010000012">
    <property type="protein sequence ID" value="CAD6261873.1"/>
    <property type="molecule type" value="Genomic_DNA"/>
</dbReference>
<sequence>MAANVGAGRSAGGGGGAGGGTVAGSGSVATAVCRPSGSRWTPTPEQIRILKELYYGCGIRSPNSEQIQRITAMLRQHGKIEGKNVFYWFQNHKARERQKRRLTNLDVNVPAAVAAGAADASSHLGVLSLSSPSGAAPPSPTLGFYAGNGGAGSTVLLDTSSDWGGSAAMATETCFLQDYDMGVMGTGSAAAASPWACFSSSDTMAAAAARAPTVTRATQTLPLFPTGGDDSQPRRPRHGVPVPAGEAIRGGSSSSRFWGAAPTTASATAVGIQQQHQLLQLQEQYSFYSNATQLPGTGSQDASSSAAASLELSLSSWCSPYPAGTM</sequence>
<evidence type="ECO:0000256" key="7">
    <source>
        <dbReference type="ARBA" id="ARBA00023242"/>
    </source>
</evidence>
<evidence type="ECO:0000256" key="6">
    <source>
        <dbReference type="ARBA" id="ARBA00023163"/>
    </source>
</evidence>
<evidence type="ECO:0000256" key="10">
    <source>
        <dbReference type="PROSITE-ProRule" id="PRU00108"/>
    </source>
</evidence>
<evidence type="ECO:0000256" key="2">
    <source>
        <dbReference type="ARBA" id="ARBA00022473"/>
    </source>
</evidence>
<keyword evidence="3" id="KW-0805">Transcription regulation</keyword>
<dbReference type="InterPro" id="IPR044555">
    <property type="entry name" value="WUSCHEL-like"/>
</dbReference>
<dbReference type="InterPro" id="IPR001356">
    <property type="entry name" value="HD"/>
</dbReference>
<keyword evidence="2" id="KW-0217">Developmental protein</keyword>
<dbReference type="PROSITE" id="PS50071">
    <property type="entry name" value="HOMEOBOX_2"/>
    <property type="match status" value="1"/>
</dbReference>
<dbReference type="CDD" id="cd00086">
    <property type="entry name" value="homeodomain"/>
    <property type="match status" value="1"/>
</dbReference>
<evidence type="ECO:0000256" key="11">
    <source>
        <dbReference type="RuleBase" id="RU000682"/>
    </source>
</evidence>
<proteinExistence type="inferred from homology"/>
<dbReference type="Proteomes" id="UP000604825">
    <property type="component" value="Unassembled WGS sequence"/>
</dbReference>
<evidence type="ECO:0000256" key="8">
    <source>
        <dbReference type="ARBA" id="ARBA00024040"/>
    </source>
</evidence>
<dbReference type="SUPFAM" id="SSF46689">
    <property type="entry name" value="Homeodomain-like"/>
    <property type="match status" value="1"/>
</dbReference>
<gene>
    <name evidence="14" type="ORF">NCGR_LOCUS45259</name>
</gene>
<dbReference type="PANTHER" id="PTHR45940">
    <property type="entry name" value="WUSCHEL-RELATED HOMEOBOX 1-RELATED"/>
    <property type="match status" value="1"/>
</dbReference>
<dbReference type="OrthoDB" id="773671at2759"/>
<dbReference type="InterPro" id="IPR009057">
    <property type="entry name" value="Homeodomain-like_sf"/>
</dbReference>
<dbReference type="GO" id="GO:0005634">
    <property type="term" value="C:nucleus"/>
    <property type="evidence" value="ECO:0007669"/>
    <property type="project" value="UniProtKB-SubCell"/>
</dbReference>
<feature type="DNA-binding region" description="Homeobox" evidence="10">
    <location>
        <begin position="35"/>
        <end position="100"/>
    </location>
</feature>
<evidence type="ECO:0000256" key="12">
    <source>
        <dbReference type="SAM" id="MobiDB-lite"/>
    </source>
</evidence>
<keyword evidence="7 10" id="KW-0539">Nucleus</keyword>
<keyword evidence="6" id="KW-0804">Transcription</keyword>
<evidence type="ECO:0000313" key="14">
    <source>
        <dbReference type="EMBL" id="CAD6261873.1"/>
    </source>
</evidence>
<dbReference type="SMART" id="SM00389">
    <property type="entry name" value="HOX"/>
    <property type="match status" value="1"/>
</dbReference>
<dbReference type="GO" id="GO:0003700">
    <property type="term" value="F:DNA-binding transcription factor activity"/>
    <property type="evidence" value="ECO:0007669"/>
    <property type="project" value="InterPro"/>
</dbReference>
<feature type="region of interest" description="Disordered" evidence="12">
    <location>
        <begin position="1"/>
        <end position="20"/>
    </location>
</feature>
<evidence type="ECO:0000313" key="15">
    <source>
        <dbReference type="Proteomes" id="UP000604825"/>
    </source>
</evidence>
<evidence type="ECO:0000256" key="1">
    <source>
        <dbReference type="ARBA" id="ARBA00004123"/>
    </source>
</evidence>
<feature type="compositionally biased region" description="Gly residues" evidence="12">
    <location>
        <begin position="9"/>
        <end position="20"/>
    </location>
</feature>
<name>A0A811QRZ4_9POAL</name>
<organism evidence="14 15">
    <name type="scientific">Miscanthus lutarioriparius</name>
    <dbReference type="NCBI Taxonomy" id="422564"/>
    <lineage>
        <taxon>Eukaryota</taxon>
        <taxon>Viridiplantae</taxon>
        <taxon>Streptophyta</taxon>
        <taxon>Embryophyta</taxon>
        <taxon>Tracheophyta</taxon>
        <taxon>Spermatophyta</taxon>
        <taxon>Magnoliopsida</taxon>
        <taxon>Liliopsida</taxon>
        <taxon>Poales</taxon>
        <taxon>Poaceae</taxon>
        <taxon>PACMAD clade</taxon>
        <taxon>Panicoideae</taxon>
        <taxon>Andropogonodae</taxon>
        <taxon>Andropogoneae</taxon>
        <taxon>Saccharinae</taxon>
        <taxon>Miscanthus</taxon>
    </lineage>
</organism>
<feature type="region of interest" description="Disordered" evidence="12">
    <location>
        <begin position="220"/>
        <end position="239"/>
    </location>
</feature>
<dbReference type="Gene3D" id="1.10.10.60">
    <property type="entry name" value="Homeodomain-like"/>
    <property type="match status" value="1"/>
</dbReference>
<dbReference type="GO" id="GO:0099402">
    <property type="term" value="P:plant organ development"/>
    <property type="evidence" value="ECO:0007669"/>
    <property type="project" value="InterPro"/>
</dbReference>
<comment type="subcellular location">
    <subcellularLocation>
        <location evidence="1 10 11">Nucleus</location>
    </subcellularLocation>
</comment>
<evidence type="ECO:0000256" key="3">
    <source>
        <dbReference type="ARBA" id="ARBA00023015"/>
    </source>
</evidence>
<accession>A0A811QRZ4</accession>
<dbReference type="GO" id="GO:1905393">
    <property type="term" value="P:plant organ formation"/>
    <property type="evidence" value="ECO:0007669"/>
    <property type="project" value="UniProtKB-ARBA"/>
</dbReference>
<dbReference type="Pfam" id="PF00046">
    <property type="entry name" value="Homeodomain"/>
    <property type="match status" value="1"/>
</dbReference>
<keyword evidence="4 10" id="KW-0238">DNA-binding</keyword>